<evidence type="ECO:0000313" key="2">
    <source>
        <dbReference type="Proteomes" id="UP000324091"/>
    </source>
</evidence>
<proteinExistence type="predicted"/>
<gene>
    <name evidence="1" type="ORF">D4764_03G0004110</name>
</gene>
<evidence type="ECO:0000313" key="1">
    <source>
        <dbReference type="EMBL" id="TWW63403.1"/>
    </source>
</evidence>
<comment type="caution">
    <text evidence="1">The sequence shown here is derived from an EMBL/GenBank/DDBJ whole genome shotgun (WGS) entry which is preliminary data.</text>
</comment>
<sequence length="167" mass="18199">MQHWQQTSVLSYYLTCCLFRPGSFLNSTDITEDYVEALLGGFGLSEGEAQTFVHQALDLLSKFDAIQKKANATIQRKVQEVLHQWSVSGANVETVLQQVGALLGQAQQLIKSANISTADVQATVQQLLGFSRGLNTSVAYVEVAMNATVEDLVNISDADMMAAVNRN</sequence>
<keyword evidence="2" id="KW-1185">Reference proteome</keyword>
<organism evidence="1 2">
    <name type="scientific">Takifugu flavidus</name>
    <name type="common">sansaifugu</name>
    <dbReference type="NCBI Taxonomy" id="433684"/>
    <lineage>
        <taxon>Eukaryota</taxon>
        <taxon>Metazoa</taxon>
        <taxon>Chordata</taxon>
        <taxon>Craniata</taxon>
        <taxon>Vertebrata</taxon>
        <taxon>Euteleostomi</taxon>
        <taxon>Actinopterygii</taxon>
        <taxon>Neopterygii</taxon>
        <taxon>Teleostei</taxon>
        <taxon>Neoteleostei</taxon>
        <taxon>Acanthomorphata</taxon>
        <taxon>Eupercaria</taxon>
        <taxon>Tetraodontiformes</taxon>
        <taxon>Tetradontoidea</taxon>
        <taxon>Tetraodontidae</taxon>
        <taxon>Takifugu</taxon>
    </lineage>
</organism>
<name>A0A5C6N8B8_9TELE</name>
<protein>
    <submittedName>
        <fullName evidence="1">Uncharacterized protein</fullName>
    </submittedName>
</protein>
<reference evidence="1 2" key="1">
    <citation type="submission" date="2019-04" db="EMBL/GenBank/DDBJ databases">
        <title>Chromosome genome assembly for Takifugu flavidus.</title>
        <authorList>
            <person name="Xiao S."/>
        </authorList>
    </citation>
    <scope>NUCLEOTIDE SEQUENCE [LARGE SCALE GENOMIC DNA]</scope>
    <source>
        <strain evidence="1">HTHZ2018</strain>
        <tissue evidence="1">Muscle</tissue>
    </source>
</reference>
<dbReference type="Proteomes" id="UP000324091">
    <property type="component" value="Chromosome 3"/>
</dbReference>
<accession>A0A5C6N8B8</accession>
<dbReference type="EMBL" id="RHFK02000016">
    <property type="protein sequence ID" value="TWW63403.1"/>
    <property type="molecule type" value="Genomic_DNA"/>
</dbReference>
<dbReference type="AlphaFoldDB" id="A0A5C6N8B8"/>